<dbReference type="EMBL" id="LAZR01002987">
    <property type="protein sequence ID" value="KKN23293.1"/>
    <property type="molecule type" value="Genomic_DNA"/>
</dbReference>
<organism evidence="2">
    <name type="scientific">marine sediment metagenome</name>
    <dbReference type="NCBI Taxonomy" id="412755"/>
    <lineage>
        <taxon>unclassified sequences</taxon>
        <taxon>metagenomes</taxon>
        <taxon>ecological metagenomes</taxon>
    </lineage>
</organism>
<accession>A0A0F9S1W5</accession>
<reference evidence="2" key="1">
    <citation type="journal article" date="2015" name="Nature">
        <title>Complex archaea that bridge the gap between prokaryotes and eukaryotes.</title>
        <authorList>
            <person name="Spang A."/>
            <person name="Saw J.H."/>
            <person name="Jorgensen S.L."/>
            <person name="Zaremba-Niedzwiedzka K."/>
            <person name="Martijn J."/>
            <person name="Lind A.E."/>
            <person name="van Eijk R."/>
            <person name="Schleper C."/>
            <person name="Guy L."/>
            <person name="Ettema T.J."/>
        </authorList>
    </citation>
    <scope>NUCLEOTIDE SEQUENCE</scope>
</reference>
<dbReference type="InterPro" id="IPR022770">
    <property type="entry name" value="IucA/IucC-like_C"/>
</dbReference>
<evidence type="ECO:0000313" key="2">
    <source>
        <dbReference type="EMBL" id="KKN23293.1"/>
    </source>
</evidence>
<dbReference type="Pfam" id="PF06276">
    <property type="entry name" value="FhuF"/>
    <property type="match status" value="1"/>
</dbReference>
<feature type="domain" description="Aerobactin siderophore biosynthesis IucA/IucC-like C-terminal" evidence="1">
    <location>
        <begin position="63"/>
        <end position="185"/>
    </location>
</feature>
<protein>
    <recommendedName>
        <fullName evidence="1">Aerobactin siderophore biosynthesis IucA/IucC-like C-terminal domain-containing protein</fullName>
    </recommendedName>
</protein>
<gene>
    <name evidence="2" type="ORF">LCGC14_0906470</name>
</gene>
<dbReference type="AlphaFoldDB" id="A0A0F9S1W5"/>
<dbReference type="NCBIfam" id="TIGR03951">
    <property type="entry name" value="Fe_III_red_FhuF"/>
    <property type="match status" value="1"/>
</dbReference>
<dbReference type="GO" id="GO:0003824">
    <property type="term" value="F:catalytic activity"/>
    <property type="evidence" value="ECO:0007669"/>
    <property type="project" value="UniProtKB-ARBA"/>
</dbReference>
<sequence>MNTTLESLYLDPLDGFSPPGVGEPPDQSSMLRAADLLDTQRLGTQLTRFSTQYRQTDRRAVASLWSKWHFSALISTTLASNLLLDQDLPIGLDEVSIEVGSEGQTRRLWITDTGRPLATQNALTRFTKLIDSHLVPLITALADYSGASPKVFWSNAGNVFEYFTEALQAHPLANSRSVEPARELLASRFWMAGATLSSSR</sequence>
<dbReference type="InterPro" id="IPR008090">
    <property type="entry name" value="Fe_iron_reduct"/>
</dbReference>
<name>A0A0F9S1W5_9ZZZZ</name>
<comment type="caution">
    <text evidence="2">The sequence shown here is derived from an EMBL/GenBank/DDBJ whole genome shotgun (WGS) entry which is preliminary data.</text>
</comment>
<proteinExistence type="predicted"/>
<evidence type="ECO:0000259" key="1">
    <source>
        <dbReference type="Pfam" id="PF06276"/>
    </source>
</evidence>